<evidence type="ECO:0000256" key="20">
    <source>
        <dbReference type="ARBA" id="ARBA00033187"/>
    </source>
</evidence>
<dbReference type="InterPro" id="IPR012292">
    <property type="entry name" value="Globin/Proto"/>
</dbReference>
<evidence type="ECO:0000256" key="6">
    <source>
        <dbReference type="ARBA" id="ARBA00014637"/>
    </source>
</evidence>
<dbReference type="GO" id="GO:0071949">
    <property type="term" value="F:FAD binding"/>
    <property type="evidence" value="ECO:0007669"/>
    <property type="project" value="TreeGrafter"/>
</dbReference>
<comment type="cofactor">
    <cofactor evidence="2">
        <name>FAD</name>
        <dbReference type="ChEBI" id="CHEBI:57692"/>
    </cofactor>
</comment>
<proteinExistence type="inferred from homology"/>
<evidence type="ECO:0000256" key="10">
    <source>
        <dbReference type="ARBA" id="ARBA00022630"/>
    </source>
</evidence>
<evidence type="ECO:0000256" key="15">
    <source>
        <dbReference type="ARBA" id="ARBA00023004"/>
    </source>
</evidence>
<dbReference type="FunFam" id="1.10.490.10:FF:000003">
    <property type="entry name" value="Flavohemoprotein"/>
    <property type="match status" value="1"/>
</dbReference>
<dbReference type="GO" id="GO:0020037">
    <property type="term" value="F:heme binding"/>
    <property type="evidence" value="ECO:0007669"/>
    <property type="project" value="InterPro"/>
</dbReference>
<evidence type="ECO:0000313" key="26">
    <source>
        <dbReference type="EMBL" id="QQP84953.1"/>
    </source>
</evidence>
<dbReference type="Proteomes" id="UP000595278">
    <property type="component" value="Chromosome"/>
</dbReference>
<dbReference type="SUPFAM" id="SSF46458">
    <property type="entry name" value="Globin-like"/>
    <property type="match status" value="1"/>
</dbReference>
<evidence type="ECO:0000256" key="8">
    <source>
        <dbReference type="ARBA" id="ARBA00022617"/>
    </source>
</evidence>
<evidence type="ECO:0000256" key="13">
    <source>
        <dbReference type="ARBA" id="ARBA00022857"/>
    </source>
</evidence>
<evidence type="ECO:0000259" key="24">
    <source>
        <dbReference type="PROSITE" id="PS01033"/>
    </source>
</evidence>
<dbReference type="PANTHER" id="PTHR43396">
    <property type="entry name" value="FLAVOHEMOPROTEIN"/>
    <property type="match status" value="1"/>
</dbReference>
<dbReference type="GO" id="GO:0046872">
    <property type="term" value="F:metal ion binding"/>
    <property type="evidence" value="ECO:0007669"/>
    <property type="project" value="UniProtKB-KW"/>
</dbReference>
<dbReference type="Gene3D" id="2.40.30.10">
    <property type="entry name" value="Translation factors"/>
    <property type="match status" value="1"/>
</dbReference>
<dbReference type="FunFam" id="3.40.50.80:FF:000010">
    <property type="entry name" value="Flavohemoprotein"/>
    <property type="match status" value="1"/>
</dbReference>
<evidence type="ECO:0000256" key="18">
    <source>
        <dbReference type="ARBA" id="ARBA00030024"/>
    </source>
</evidence>
<dbReference type="GO" id="GO:0005344">
    <property type="term" value="F:oxygen carrier activity"/>
    <property type="evidence" value="ECO:0007669"/>
    <property type="project" value="UniProtKB-KW"/>
</dbReference>
<dbReference type="InterPro" id="IPR001433">
    <property type="entry name" value="OxRdtase_FAD/NAD-bd"/>
</dbReference>
<organism evidence="26 27">
    <name type="scientific">Entomomonas asaccharolytica</name>
    <dbReference type="NCBI Taxonomy" id="2785331"/>
    <lineage>
        <taxon>Bacteria</taxon>
        <taxon>Pseudomonadati</taxon>
        <taxon>Pseudomonadota</taxon>
        <taxon>Gammaproteobacteria</taxon>
        <taxon>Pseudomonadales</taxon>
        <taxon>Pseudomonadaceae</taxon>
        <taxon>Entomomonas</taxon>
    </lineage>
</organism>
<evidence type="ECO:0000256" key="17">
    <source>
        <dbReference type="ARBA" id="ARBA00025094"/>
    </source>
</evidence>
<evidence type="ECO:0000256" key="7">
    <source>
        <dbReference type="ARBA" id="ARBA00022575"/>
    </source>
</evidence>
<dbReference type="SUPFAM" id="SSF52343">
    <property type="entry name" value="Ferredoxin reductase-like, C-terminal NADP-linked domain"/>
    <property type="match status" value="1"/>
</dbReference>
<keyword evidence="14 26" id="KW-0560">Oxidoreductase</keyword>
<dbReference type="InterPro" id="IPR008333">
    <property type="entry name" value="Cbr1-like_FAD-bd_dom"/>
</dbReference>
<keyword evidence="13" id="KW-0521">NADP</keyword>
<comment type="catalytic activity">
    <reaction evidence="22">
        <text>2 nitric oxide + NADPH + 2 O2 = 2 nitrate + NADP(+) + H(+)</text>
        <dbReference type="Rhea" id="RHEA:19465"/>
        <dbReference type="ChEBI" id="CHEBI:15378"/>
        <dbReference type="ChEBI" id="CHEBI:15379"/>
        <dbReference type="ChEBI" id="CHEBI:16480"/>
        <dbReference type="ChEBI" id="CHEBI:17632"/>
        <dbReference type="ChEBI" id="CHEBI:57783"/>
        <dbReference type="ChEBI" id="CHEBI:58349"/>
        <dbReference type="EC" id="1.14.12.17"/>
    </reaction>
</comment>
<evidence type="ECO:0000256" key="21">
    <source>
        <dbReference type="ARBA" id="ARBA00048649"/>
    </source>
</evidence>
<keyword evidence="15" id="KW-0408">Iron</keyword>
<dbReference type="InterPro" id="IPR017927">
    <property type="entry name" value="FAD-bd_FR_type"/>
</dbReference>
<keyword evidence="9 23" id="KW-0561">Oxygen transport</keyword>
<feature type="domain" description="FAD-binding FR-type" evidence="25">
    <location>
        <begin position="153"/>
        <end position="256"/>
    </location>
</feature>
<evidence type="ECO:0000256" key="1">
    <source>
        <dbReference type="ARBA" id="ARBA00001970"/>
    </source>
</evidence>
<dbReference type="GO" id="GO:0009636">
    <property type="term" value="P:response to toxic substance"/>
    <property type="evidence" value="ECO:0007669"/>
    <property type="project" value="UniProtKB-KW"/>
</dbReference>
<evidence type="ECO:0000256" key="3">
    <source>
        <dbReference type="ARBA" id="ARBA00006401"/>
    </source>
</evidence>
<dbReference type="EC" id="1.14.12.17" evidence="5"/>
<comment type="function">
    <text evidence="17">Is involved in NO detoxification in an aerobic process, termed nitric oxide dioxygenase (NOD) reaction that utilizes O(2) and NAD(P)H to convert NO to nitrate, which protects the bacterium from various noxious nitrogen compounds. Therefore, plays a central role in the inducible response to nitrosative stress.</text>
</comment>
<comment type="cofactor">
    <cofactor evidence="1">
        <name>heme b</name>
        <dbReference type="ChEBI" id="CHEBI:60344"/>
    </cofactor>
</comment>
<reference evidence="26 27" key="1">
    <citation type="submission" date="2021-01" db="EMBL/GenBank/DDBJ databases">
        <title>Entomomonas sp. F2A isolated from a house cricket (Acheta domesticus).</title>
        <authorList>
            <person name="Spergser J."/>
            <person name="Busse H.-J."/>
        </authorList>
    </citation>
    <scope>NUCLEOTIDE SEQUENCE [LARGE SCALE GENOMIC DNA]</scope>
    <source>
        <strain evidence="26 27">F2A</strain>
    </source>
</reference>
<dbReference type="Pfam" id="PF00970">
    <property type="entry name" value="FAD_binding_6"/>
    <property type="match status" value="1"/>
</dbReference>
<evidence type="ECO:0000256" key="12">
    <source>
        <dbReference type="ARBA" id="ARBA00022827"/>
    </source>
</evidence>
<comment type="similarity">
    <text evidence="4">Belongs to the globin family. Two-domain flavohemoproteins subfamily.</text>
</comment>
<keyword evidence="27" id="KW-1185">Reference proteome</keyword>
<dbReference type="InterPro" id="IPR039261">
    <property type="entry name" value="FNR_nucleotide-bd"/>
</dbReference>
<dbReference type="InterPro" id="IPR009050">
    <property type="entry name" value="Globin-like_sf"/>
</dbReference>
<dbReference type="AlphaFoldDB" id="A0A974NEB4"/>
<sequence length="391" mass="43962">MLTNAQRNIIKATVPLLETGGEALTKHFYTIMLNEYTDVRPLFNKTNQLTGDQPRALAHSILMYAKHIDNLQQLGDLVAIITNKHAALQVLPEQYAIVGSCILRAIGEVLGAEVATYEVIEAWRVAYGQLADVLIKVEEELYQQQEDVTGGWRGERLFRVAKKVPESSEIVSFYLEPKDGKAIIAHKAGQYLGLRFVLLEGEQRRNYSISEAANGKYYRISVKREPQGVISNHLHDNVKEGDIIRVYPPFGEFTLQDSDKPLLLISGGVGITPILSMLQTALTSQRPIYFIHAARNAEVDGFRNWIKQQQKTHSNLHCFYCYEQDPHQLADAEGMIDHTLLAKWLPADKDCDAYLLGPKPFMATIKKALKELGVPETQTHFEFFGPASELA</sequence>
<dbReference type="Pfam" id="PF00175">
    <property type="entry name" value="NAD_binding_1"/>
    <property type="match status" value="1"/>
</dbReference>
<comment type="similarity">
    <text evidence="3">In the C-terminal section; belongs to the flavoprotein pyridine nucleotide cytochrome reductase family.</text>
</comment>
<dbReference type="InterPro" id="IPR000971">
    <property type="entry name" value="Globin"/>
</dbReference>
<dbReference type="RefSeq" id="WP_201090979.1">
    <property type="nucleotide sequence ID" value="NZ_CP067393.1"/>
</dbReference>
<gene>
    <name evidence="26" type="primary">hmpA</name>
    <name evidence="26" type="ORF">JHT90_11195</name>
</gene>
<evidence type="ECO:0000256" key="11">
    <source>
        <dbReference type="ARBA" id="ARBA00022723"/>
    </source>
</evidence>
<keyword evidence="8 23" id="KW-0349">Heme</keyword>
<dbReference type="CDD" id="cd06184">
    <property type="entry name" value="flavohem_like_fad_nad_binding"/>
    <property type="match status" value="1"/>
</dbReference>
<evidence type="ECO:0000256" key="23">
    <source>
        <dbReference type="RuleBase" id="RU000356"/>
    </source>
</evidence>
<keyword evidence="7" id="KW-0216">Detoxification</keyword>
<comment type="catalytic activity">
    <reaction evidence="21">
        <text>2 nitric oxide + NADH + 2 O2 = 2 nitrate + NAD(+) + H(+)</text>
        <dbReference type="Rhea" id="RHEA:19469"/>
        <dbReference type="ChEBI" id="CHEBI:15378"/>
        <dbReference type="ChEBI" id="CHEBI:15379"/>
        <dbReference type="ChEBI" id="CHEBI:16480"/>
        <dbReference type="ChEBI" id="CHEBI:17632"/>
        <dbReference type="ChEBI" id="CHEBI:57540"/>
        <dbReference type="ChEBI" id="CHEBI:57945"/>
        <dbReference type="EC" id="1.14.12.17"/>
    </reaction>
</comment>
<dbReference type="SUPFAM" id="SSF63380">
    <property type="entry name" value="Riboflavin synthase domain-like"/>
    <property type="match status" value="1"/>
</dbReference>
<evidence type="ECO:0000313" key="27">
    <source>
        <dbReference type="Proteomes" id="UP000595278"/>
    </source>
</evidence>
<dbReference type="FunFam" id="2.40.30.10:FF:000034">
    <property type="entry name" value="Flavohemoprotein"/>
    <property type="match status" value="1"/>
</dbReference>
<dbReference type="GO" id="GO:0046210">
    <property type="term" value="P:nitric oxide catabolic process"/>
    <property type="evidence" value="ECO:0007669"/>
    <property type="project" value="TreeGrafter"/>
</dbReference>
<name>A0A974NEB4_9GAMM</name>
<accession>A0A974NEB4</accession>
<keyword evidence="16" id="KW-0520">NAD</keyword>
<keyword evidence="23" id="KW-0813">Transport</keyword>
<keyword evidence="12" id="KW-0274">FAD</keyword>
<dbReference type="GO" id="GO:0019825">
    <property type="term" value="F:oxygen binding"/>
    <property type="evidence" value="ECO:0007669"/>
    <property type="project" value="InterPro"/>
</dbReference>
<evidence type="ECO:0000256" key="22">
    <source>
        <dbReference type="ARBA" id="ARBA00049433"/>
    </source>
</evidence>
<evidence type="ECO:0000256" key="14">
    <source>
        <dbReference type="ARBA" id="ARBA00023002"/>
    </source>
</evidence>
<evidence type="ECO:0000256" key="2">
    <source>
        <dbReference type="ARBA" id="ARBA00001974"/>
    </source>
</evidence>
<feature type="domain" description="Globin" evidence="24">
    <location>
        <begin position="1"/>
        <end position="139"/>
    </location>
</feature>
<dbReference type="GO" id="GO:0071500">
    <property type="term" value="P:cellular response to nitrosative stress"/>
    <property type="evidence" value="ECO:0007669"/>
    <property type="project" value="TreeGrafter"/>
</dbReference>
<evidence type="ECO:0000259" key="25">
    <source>
        <dbReference type="PROSITE" id="PS51384"/>
    </source>
</evidence>
<dbReference type="KEGG" id="eaz:JHT90_11195"/>
<dbReference type="PROSITE" id="PS51384">
    <property type="entry name" value="FAD_FR"/>
    <property type="match status" value="1"/>
</dbReference>
<dbReference type="GO" id="GO:0008941">
    <property type="term" value="F:nitric oxide dioxygenase NAD(P)H activity"/>
    <property type="evidence" value="ECO:0007669"/>
    <property type="project" value="UniProtKB-EC"/>
</dbReference>
<dbReference type="NCBIfam" id="NF009805">
    <property type="entry name" value="PRK13289.1"/>
    <property type="match status" value="1"/>
</dbReference>
<protein>
    <recommendedName>
        <fullName evidence="6">Flavohemoprotein</fullName>
        <ecNumber evidence="5">1.14.12.17</ecNumber>
    </recommendedName>
    <alternativeName>
        <fullName evidence="19">Flavohemoglobin</fullName>
    </alternativeName>
    <alternativeName>
        <fullName evidence="18">Hemoglobin-like protein</fullName>
    </alternativeName>
    <alternativeName>
        <fullName evidence="20">Nitric oxide dioxygenase</fullName>
    </alternativeName>
</protein>
<dbReference type="Gene3D" id="3.40.50.80">
    <property type="entry name" value="Nucleotide-binding domain of ferredoxin-NADP reductase (FNR) module"/>
    <property type="match status" value="1"/>
</dbReference>
<evidence type="ECO:0000256" key="19">
    <source>
        <dbReference type="ARBA" id="ARBA00030929"/>
    </source>
</evidence>
<dbReference type="PANTHER" id="PTHR43396:SF3">
    <property type="entry name" value="FLAVOHEMOPROTEIN"/>
    <property type="match status" value="1"/>
</dbReference>
<keyword evidence="10" id="KW-0285">Flavoprotein</keyword>
<dbReference type="PRINTS" id="PR00410">
    <property type="entry name" value="PHEHYDRXLASE"/>
</dbReference>
<evidence type="ECO:0000256" key="4">
    <source>
        <dbReference type="ARBA" id="ARBA00008414"/>
    </source>
</evidence>
<dbReference type="PROSITE" id="PS01033">
    <property type="entry name" value="GLOBIN"/>
    <property type="match status" value="1"/>
</dbReference>
<evidence type="ECO:0000256" key="16">
    <source>
        <dbReference type="ARBA" id="ARBA00023027"/>
    </source>
</evidence>
<dbReference type="EMBL" id="CP067393">
    <property type="protein sequence ID" value="QQP84953.1"/>
    <property type="molecule type" value="Genomic_DNA"/>
</dbReference>
<evidence type="ECO:0000256" key="5">
    <source>
        <dbReference type="ARBA" id="ARBA00012229"/>
    </source>
</evidence>
<keyword evidence="11" id="KW-0479">Metal-binding</keyword>
<dbReference type="Pfam" id="PF00042">
    <property type="entry name" value="Globin"/>
    <property type="match status" value="1"/>
</dbReference>
<dbReference type="Gene3D" id="1.10.490.10">
    <property type="entry name" value="Globins"/>
    <property type="match status" value="1"/>
</dbReference>
<dbReference type="InterPro" id="IPR017938">
    <property type="entry name" value="Riboflavin_synthase-like_b-brl"/>
</dbReference>
<evidence type="ECO:0000256" key="9">
    <source>
        <dbReference type="ARBA" id="ARBA00022621"/>
    </source>
</evidence>